<dbReference type="EC" id="1.1.1.169" evidence="4"/>
<dbReference type="EMBL" id="SRJD01000005">
    <property type="protein sequence ID" value="TGA98871.1"/>
    <property type="molecule type" value="Genomic_DNA"/>
</dbReference>
<dbReference type="RefSeq" id="WP_135347891.1">
    <property type="nucleotide sequence ID" value="NZ_SRJD01000005.1"/>
</dbReference>
<name>A0A4Z0GRR4_9BACL</name>
<gene>
    <name evidence="7" type="ORF">E4665_05965</name>
</gene>
<evidence type="ECO:0000256" key="2">
    <source>
        <dbReference type="ARBA" id="ARBA00022857"/>
    </source>
</evidence>
<dbReference type="GO" id="GO:0015940">
    <property type="term" value="P:pantothenate biosynthetic process"/>
    <property type="evidence" value="ECO:0007669"/>
    <property type="project" value="UniProtKB-UniPathway"/>
</dbReference>
<evidence type="ECO:0000256" key="4">
    <source>
        <dbReference type="RuleBase" id="RU362068"/>
    </source>
</evidence>
<comment type="similarity">
    <text evidence="1 4">Belongs to the ketopantoate reductase family.</text>
</comment>
<dbReference type="PANTHER" id="PTHR21708">
    <property type="entry name" value="PROBABLE 2-DEHYDROPANTOATE 2-REDUCTASE"/>
    <property type="match status" value="1"/>
</dbReference>
<keyword evidence="3 4" id="KW-0560">Oxidoreductase</keyword>
<protein>
    <recommendedName>
        <fullName evidence="4">2-dehydropantoate 2-reductase</fullName>
        <ecNumber evidence="4">1.1.1.169</ecNumber>
    </recommendedName>
    <alternativeName>
        <fullName evidence="4">Ketopantoate reductase</fullName>
    </alternativeName>
</protein>
<dbReference type="GO" id="GO:0005737">
    <property type="term" value="C:cytoplasm"/>
    <property type="evidence" value="ECO:0007669"/>
    <property type="project" value="TreeGrafter"/>
</dbReference>
<dbReference type="InterPro" id="IPR036291">
    <property type="entry name" value="NAD(P)-bd_dom_sf"/>
</dbReference>
<dbReference type="NCBIfam" id="TIGR00745">
    <property type="entry name" value="apbA_panE"/>
    <property type="match status" value="1"/>
</dbReference>
<evidence type="ECO:0000259" key="6">
    <source>
        <dbReference type="Pfam" id="PF08546"/>
    </source>
</evidence>
<evidence type="ECO:0000256" key="3">
    <source>
        <dbReference type="ARBA" id="ARBA00023002"/>
    </source>
</evidence>
<keyword evidence="4" id="KW-0566">Pantothenate biosynthesis</keyword>
<sequence length="304" mass="33991">MEIKTVSIIGLGALGIMYGKHLTDRLGKKAVRIIANKRRIDRYQSEGVYSNGEECDFQYTDKDIACSPTDLLIFSVKYGGLEHAIESARNQVGENTLIISLLNGISSEQKIGEAFGSDKVLYCVAQGMDAVKQDNRLTYKNMGWLSIGEAGNSESEKVKTLARFFDATGVSYDIPDDILHHMWSKLMLNTGVNQSVAVFETNYSGVQKEGKPRETMIAAMREVVRVANKEGVRLSEDEISHWLEINDSLNPEGMPSMRQDTKAHRKTEVELFSGTIIALGKKHGIQTPINDFLYRRIKEIEASY</sequence>
<dbReference type="AlphaFoldDB" id="A0A4Z0GRR4"/>
<dbReference type="SUPFAM" id="SSF48179">
    <property type="entry name" value="6-phosphogluconate dehydrogenase C-terminal domain-like"/>
    <property type="match status" value="1"/>
</dbReference>
<dbReference type="Gene3D" id="1.10.1040.10">
    <property type="entry name" value="N-(1-d-carboxylethyl)-l-norvaline Dehydrogenase, domain 2"/>
    <property type="match status" value="1"/>
</dbReference>
<dbReference type="SUPFAM" id="SSF51735">
    <property type="entry name" value="NAD(P)-binding Rossmann-fold domains"/>
    <property type="match status" value="1"/>
</dbReference>
<dbReference type="GO" id="GO:0008677">
    <property type="term" value="F:2-dehydropantoate 2-reductase activity"/>
    <property type="evidence" value="ECO:0007669"/>
    <property type="project" value="UniProtKB-EC"/>
</dbReference>
<comment type="pathway">
    <text evidence="4">Cofactor biosynthesis; (R)-pantothenate biosynthesis; (R)-pantoate from 3-methyl-2-oxobutanoate: step 2/2.</text>
</comment>
<evidence type="ECO:0000313" key="8">
    <source>
        <dbReference type="Proteomes" id="UP000298347"/>
    </source>
</evidence>
<keyword evidence="8" id="KW-1185">Reference proteome</keyword>
<keyword evidence="2 4" id="KW-0521">NADP</keyword>
<organism evidence="7 8">
    <name type="scientific">Sporolactobacillus shoreae</name>
    <dbReference type="NCBI Taxonomy" id="1465501"/>
    <lineage>
        <taxon>Bacteria</taxon>
        <taxon>Bacillati</taxon>
        <taxon>Bacillota</taxon>
        <taxon>Bacilli</taxon>
        <taxon>Bacillales</taxon>
        <taxon>Sporolactobacillaceae</taxon>
        <taxon>Sporolactobacillus</taxon>
    </lineage>
</organism>
<comment type="function">
    <text evidence="4">Catalyzes the NADPH-dependent reduction of ketopantoate into pantoic acid.</text>
</comment>
<proteinExistence type="inferred from homology"/>
<comment type="caution">
    <text evidence="7">The sequence shown here is derived from an EMBL/GenBank/DDBJ whole genome shotgun (WGS) entry which is preliminary data.</text>
</comment>
<evidence type="ECO:0000256" key="1">
    <source>
        <dbReference type="ARBA" id="ARBA00007870"/>
    </source>
</evidence>
<dbReference type="InterPro" id="IPR013328">
    <property type="entry name" value="6PGD_dom2"/>
</dbReference>
<dbReference type="Proteomes" id="UP000298347">
    <property type="component" value="Unassembled WGS sequence"/>
</dbReference>
<accession>A0A4Z0GRR4</accession>
<feature type="domain" description="Ketopantoate reductase N-terminal" evidence="5">
    <location>
        <begin position="7"/>
        <end position="150"/>
    </location>
</feature>
<reference evidence="7 8" key="1">
    <citation type="journal article" date="2015" name="Int. J. Syst. Evol. Microbiol.">
        <title>Sporolactobacillus shoreae sp. nov. and Sporolactobacillus spathodeae sp. nov., two spore-forming lactic acid bacteria isolated from tree barks in Thailand.</title>
        <authorList>
            <person name="Thamacharoensuk T."/>
            <person name="Kitahara M."/>
            <person name="Ohkuma M."/>
            <person name="Thongchul N."/>
            <person name="Tanasupawat S."/>
        </authorList>
    </citation>
    <scope>NUCLEOTIDE SEQUENCE [LARGE SCALE GENOMIC DNA]</scope>
    <source>
        <strain evidence="7 8">BK92</strain>
    </source>
</reference>
<dbReference type="OrthoDB" id="9793586at2"/>
<evidence type="ECO:0000259" key="5">
    <source>
        <dbReference type="Pfam" id="PF02558"/>
    </source>
</evidence>
<dbReference type="InterPro" id="IPR013332">
    <property type="entry name" value="KPR_N"/>
</dbReference>
<dbReference type="PANTHER" id="PTHR21708:SF26">
    <property type="entry name" value="2-DEHYDROPANTOATE 2-REDUCTASE"/>
    <property type="match status" value="1"/>
</dbReference>
<dbReference type="InterPro" id="IPR008927">
    <property type="entry name" value="6-PGluconate_DH-like_C_sf"/>
</dbReference>
<dbReference type="InterPro" id="IPR013752">
    <property type="entry name" value="KPA_reductase"/>
</dbReference>
<dbReference type="Pfam" id="PF02558">
    <property type="entry name" value="ApbA"/>
    <property type="match status" value="1"/>
</dbReference>
<dbReference type="InterPro" id="IPR051402">
    <property type="entry name" value="KPR-Related"/>
</dbReference>
<feature type="domain" description="Ketopantoate reductase C-terminal" evidence="6">
    <location>
        <begin position="177"/>
        <end position="301"/>
    </location>
</feature>
<dbReference type="Pfam" id="PF08546">
    <property type="entry name" value="ApbA_C"/>
    <property type="match status" value="1"/>
</dbReference>
<evidence type="ECO:0000313" key="7">
    <source>
        <dbReference type="EMBL" id="TGA98871.1"/>
    </source>
</evidence>
<comment type="catalytic activity">
    <reaction evidence="4">
        <text>(R)-pantoate + NADP(+) = 2-dehydropantoate + NADPH + H(+)</text>
        <dbReference type="Rhea" id="RHEA:16233"/>
        <dbReference type="ChEBI" id="CHEBI:11561"/>
        <dbReference type="ChEBI" id="CHEBI:15378"/>
        <dbReference type="ChEBI" id="CHEBI:15980"/>
        <dbReference type="ChEBI" id="CHEBI:57783"/>
        <dbReference type="ChEBI" id="CHEBI:58349"/>
        <dbReference type="EC" id="1.1.1.169"/>
    </reaction>
</comment>
<dbReference type="Gene3D" id="3.40.50.720">
    <property type="entry name" value="NAD(P)-binding Rossmann-like Domain"/>
    <property type="match status" value="1"/>
</dbReference>
<dbReference type="InterPro" id="IPR003710">
    <property type="entry name" value="ApbA"/>
</dbReference>
<dbReference type="UniPathway" id="UPA00028">
    <property type="reaction ID" value="UER00004"/>
</dbReference>